<dbReference type="Proteomes" id="UP001549307">
    <property type="component" value="Unassembled WGS sequence"/>
</dbReference>
<dbReference type="RefSeq" id="WP_354229643.1">
    <property type="nucleotide sequence ID" value="NZ_JBEPSN010000005.1"/>
</dbReference>
<name>A0ABV2P6Y5_9MICC</name>
<protein>
    <submittedName>
        <fullName evidence="1">Uncharacterized protein</fullName>
    </submittedName>
</protein>
<evidence type="ECO:0000313" key="2">
    <source>
        <dbReference type="Proteomes" id="UP001549307"/>
    </source>
</evidence>
<proteinExistence type="predicted"/>
<dbReference type="EMBL" id="JBEPSN010000005">
    <property type="protein sequence ID" value="MET4540533.1"/>
    <property type="molecule type" value="Genomic_DNA"/>
</dbReference>
<organism evidence="1 2">
    <name type="scientific">Arthrobacter bambusae</name>
    <dbReference type="NCBI Taxonomy" id="1338426"/>
    <lineage>
        <taxon>Bacteria</taxon>
        <taxon>Bacillati</taxon>
        <taxon>Actinomycetota</taxon>
        <taxon>Actinomycetes</taxon>
        <taxon>Micrococcales</taxon>
        <taxon>Micrococcaceae</taxon>
        <taxon>Arthrobacter</taxon>
    </lineage>
</organism>
<comment type="caution">
    <text evidence="1">The sequence shown here is derived from an EMBL/GenBank/DDBJ whole genome shotgun (WGS) entry which is preliminary data.</text>
</comment>
<dbReference type="NCBIfam" id="NF040603">
    <property type="entry name" value="choice_anch_P"/>
    <property type="match status" value="2"/>
</dbReference>
<sequence length="452" mass="44664">MEISCSGLFSGCTVSTIVSTLRDRVINSGEYYMKRLRVSLVGALTLALAGSVTPAFAATTPAQVTTGFSGSAYGSYIFNTDKTLTSGPTASSSISCTGATGKTSTNTAAALTVPAVGNVGAATTSVKTLLTTTGKRIESKSTVNGSNLLGGLITAGAISSESSADKNTAGAFSGTNKTTIADLKVLGVAVGANPGANTVLDLSLPLVGSVGKITLNGQEKRLVNGAYQVSTTALRVEVLKAGLPGLKIGTDIRVGVSVANLTAPQTGYLSGTGFSTRAALASGLINSGPTALAYIGCSGGTGSANAAGANIPGLLTAGASSTKTSGVLTPQPKSVVTNTLAGLNVLNGLIQADAIKAETSATRTAGATTATLTDTSTFTNLRIKGLPAINASVAPNTVVQVAGLGQVTLHKVSKSSSAIIVTMIDVVLSQPIGALPTGSRIQIGYSSTGVAL</sequence>
<accession>A0ABV2P6Y5</accession>
<reference evidence="1 2" key="1">
    <citation type="submission" date="2024-06" db="EMBL/GenBank/DDBJ databases">
        <title>Sorghum-associated microbial communities from plants grown in Nebraska, USA.</title>
        <authorList>
            <person name="Schachtman D."/>
        </authorList>
    </citation>
    <scope>NUCLEOTIDE SEQUENCE [LARGE SCALE GENOMIC DNA]</scope>
    <source>
        <strain evidence="1 2">3552</strain>
    </source>
</reference>
<dbReference type="GeneID" id="92753258"/>
<keyword evidence="2" id="KW-1185">Reference proteome</keyword>
<gene>
    <name evidence="1" type="ORF">ABIE37_002320</name>
</gene>
<evidence type="ECO:0000313" key="1">
    <source>
        <dbReference type="EMBL" id="MET4540533.1"/>
    </source>
</evidence>